<dbReference type="InterPro" id="IPR050347">
    <property type="entry name" value="Bact_Beta-galactosidase"/>
</dbReference>
<evidence type="ECO:0000259" key="5">
    <source>
        <dbReference type="Pfam" id="PF02836"/>
    </source>
</evidence>
<dbReference type="GO" id="GO:0009341">
    <property type="term" value="C:beta-galactosidase complex"/>
    <property type="evidence" value="ECO:0007669"/>
    <property type="project" value="TreeGrafter"/>
</dbReference>
<reference evidence="6" key="1">
    <citation type="journal article" date="2013" name="Environ. Microbiol.">
        <title>Microbiota from the distal guts of lean and obese adolescents exhibit partial functional redundancy besides clear differences in community structure.</title>
        <authorList>
            <person name="Ferrer M."/>
            <person name="Ruiz A."/>
            <person name="Lanza F."/>
            <person name="Haange S.B."/>
            <person name="Oberbach A."/>
            <person name="Till H."/>
            <person name="Bargiela R."/>
            <person name="Campoy C."/>
            <person name="Segura M.T."/>
            <person name="Richter M."/>
            <person name="von Bergen M."/>
            <person name="Seifert J."/>
            <person name="Suarez A."/>
        </authorList>
    </citation>
    <scope>NUCLEOTIDE SEQUENCE</scope>
</reference>
<dbReference type="PANTHER" id="PTHR46323:SF2">
    <property type="entry name" value="BETA-GALACTOSIDASE"/>
    <property type="match status" value="1"/>
</dbReference>
<dbReference type="GO" id="GO:0004565">
    <property type="term" value="F:beta-galactosidase activity"/>
    <property type="evidence" value="ECO:0007669"/>
    <property type="project" value="UniProtKB-EC"/>
</dbReference>
<evidence type="ECO:0000256" key="3">
    <source>
        <dbReference type="ARBA" id="ARBA00022801"/>
    </source>
</evidence>
<dbReference type="GO" id="GO:0005990">
    <property type="term" value="P:lactose catabolic process"/>
    <property type="evidence" value="ECO:0007669"/>
    <property type="project" value="TreeGrafter"/>
</dbReference>
<dbReference type="EMBL" id="AJWZ01003429">
    <property type="protein sequence ID" value="EKC68266.1"/>
    <property type="molecule type" value="Genomic_DNA"/>
</dbReference>
<proteinExistence type="predicted"/>
<comment type="catalytic activity">
    <reaction evidence="1">
        <text>Hydrolysis of terminal non-reducing beta-D-galactose residues in beta-D-galactosides.</text>
        <dbReference type="EC" id="3.2.1.23"/>
    </reaction>
</comment>
<dbReference type="PANTHER" id="PTHR46323">
    <property type="entry name" value="BETA-GALACTOSIDASE"/>
    <property type="match status" value="1"/>
</dbReference>
<accession>K1U9R3</accession>
<comment type="caution">
    <text evidence="6">The sequence shown here is derived from an EMBL/GenBank/DDBJ whole genome shotgun (WGS) entry which is preliminary data.</text>
</comment>
<dbReference type="AlphaFoldDB" id="K1U9R3"/>
<gene>
    <name evidence="6" type="ORF">OBE_05027</name>
</gene>
<sequence length="143" mass="16510">MYAKPWDCEEYAVTQRDGRPYILCEYTHAMGNSCGSTDEYTRLWDKYPCLQGGFVWDWVDQSILTKDENGKEYLAYGGDFGENPHDGHFCGNGLLFGDRSVTPKLCEIKKLYQNVDFNAIDASRGIIEIKNKFMFTNLNEYEL</sequence>
<dbReference type="Pfam" id="PF02836">
    <property type="entry name" value="Glyco_hydro_2_C"/>
    <property type="match status" value="1"/>
</dbReference>
<protein>
    <recommendedName>
        <fullName evidence="2">beta-galactosidase</fullName>
        <ecNumber evidence="2">3.2.1.23</ecNumber>
    </recommendedName>
</protein>
<keyword evidence="4" id="KW-0326">Glycosidase</keyword>
<dbReference type="SUPFAM" id="SSF51445">
    <property type="entry name" value="(Trans)glycosidases"/>
    <property type="match status" value="1"/>
</dbReference>
<evidence type="ECO:0000256" key="4">
    <source>
        <dbReference type="ARBA" id="ARBA00023295"/>
    </source>
</evidence>
<dbReference type="Gene3D" id="2.60.40.10">
    <property type="entry name" value="Immunoglobulins"/>
    <property type="match status" value="1"/>
</dbReference>
<dbReference type="InterPro" id="IPR017853">
    <property type="entry name" value="GH"/>
</dbReference>
<organism evidence="6">
    <name type="scientific">human gut metagenome</name>
    <dbReference type="NCBI Taxonomy" id="408170"/>
    <lineage>
        <taxon>unclassified sequences</taxon>
        <taxon>metagenomes</taxon>
        <taxon>organismal metagenomes</taxon>
    </lineage>
</organism>
<keyword evidence="3" id="KW-0378">Hydrolase</keyword>
<evidence type="ECO:0000256" key="2">
    <source>
        <dbReference type="ARBA" id="ARBA00012756"/>
    </source>
</evidence>
<feature type="domain" description="Glycoside hydrolase family 2 catalytic" evidence="5">
    <location>
        <begin position="14"/>
        <end position="116"/>
    </location>
</feature>
<dbReference type="EC" id="3.2.1.23" evidence="2"/>
<name>K1U9R3_9ZZZZ</name>
<dbReference type="Gene3D" id="3.20.20.80">
    <property type="entry name" value="Glycosidases"/>
    <property type="match status" value="1"/>
</dbReference>
<evidence type="ECO:0000313" key="6">
    <source>
        <dbReference type="EMBL" id="EKC68266.1"/>
    </source>
</evidence>
<evidence type="ECO:0000256" key="1">
    <source>
        <dbReference type="ARBA" id="ARBA00001412"/>
    </source>
</evidence>
<dbReference type="InterPro" id="IPR013783">
    <property type="entry name" value="Ig-like_fold"/>
</dbReference>
<feature type="non-terminal residue" evidence="6">
    <location>
        <position position="143"/>
    </location>
</feature>
<dbReference type="InterPro" id="IPR006103">
    <property type="entry name" value="Glyco_hydro_2_cat"/>
</dbReference>